<dbReference type="Proteomes" id="UP000032748">
    <property type="component" value="Chromosome"/>
</dbReference>
<accession>A0A0D5Y6M9</accession>
<dbReference type="PATRIC" id="fig|587753.10.peg.5240"/>
<protein>
    <submittedName>
        <fullName evidence="1">Uncharacterized protein</fullName>
    </submittedName>
</protein>
<proteinExistence type="predicted"/>
<sequence length="38" mass="4318">MFCRACPDIFANPNRYRQATNVGTCGRQVGLQGWMIIE</sequence>
<reference evidence="1 2" key="1">
    <citation type="journal article" date="2015" name="Mol. Plant Microbe Interact.">
        <title>Comparative Genomic Analysis of Pseudomonas chlororaphis PCL1606 Reveals New Insight into Antifungal Compounds Involved in Biocontrol.</title>
        <authorList>
            <person name="Calderon C.E."/>
            <person name="Ramos C."/>
            <person name="de Vicente A."/>
            <person name="Cazorla F.M."/>
        </authorList>
    </citation>
    <scope>NUCLEOTIDE SEQUENCE [LARGE SCALE GENOMIC DNA]</scope>
    <source>
        <strain evidence="1 2">PCL1606</strain>
    </source>
</reference>
<gene>
    <name evidence="1" type="ORF">PCL1606_52500</name>
</gene>
<dbReference type="AlphaFoldDB" id="A0A0D5Y6M9"/>
<evidence type="ECO:0000313" key="1">
    <source>
        <dbReference type="EMBL" id="AKA26695.1"/>
    </source>
</evidence>
<name>A0A0D5Y6M9_9PSED</name>
<dbReference type="KEGG" id="pcz:PCL1606_52500"/>
<evidence type="ECO:0000313" key="2">
    <source>
        <dbReference type="Proteomes" id="UP000032748"/>
    </source>
</evidence>
<organism evidence="1 2">
    <name type="scientific">Pseudomonas chlororaphis</name>
    <dbReference type="NCBI Taxonomy" id="587753"/>
    <lineage>
        <taxon>Bacteria</taxon>
        <taxon>Pseudomonadati</taxon>
        <taxon>Pseudomonadota</taxon>
        <taxon>Gammaproteobacteria</taxon>
        <taxon>Pseudomonadales</taxon>
        <taxon>Pseudomonadaceae</taxon>
        <taxon>Pseudomonas</taxon>
    </lineage>
</organism>
<dbReference type="EMBL" id="CP011110">
    <property type="protein sequence ID" value="AKA26695.1"/>
    <property type="molecule type" value="Genomic_DNA"/>
</dbReference>